<keyword evidence="1" id="KW-0732">Signal</keyword>
<feature type="chain" id="PRO_5015962905" evidence="1">
    <location>
        <begin position="20"/>
        <end position="202"/>
    </location>
</feature>
<dbReference type="EMBL" id="QFQS01000001">
    <property type="protein sequence ID" value="PZQ99850.1"/>
    <property type="molecule type" value="Genomic_DNA"/>
</dbReference>
<dbReference type="AlphaFoldDB" id="A0A2W5UPY8"/>
<dbReference type="InterPro" id="IPR005586">
    <property type="entry name" value="ABC_trans_aux"/>
</dbReference>
<proteinExistence type="predicted"/>
<accession>A0A2W5UPY8</accession>
<dbReference type="Proteomes" id="UP000248975">
    <property type="component" value="Unassembled WGS sequence"/>
</dbReference>
<dbReference type="SUPFAM" id="SSF159594">
    <property type="entry name" value="XCC0632-like"/>
    <property type="match status" value="1"/>
</dbReference>
<reference evidence="3 4" key="1">
    <citation type="submission" date="2017-08" db="EMBL/GenBank/DDBJ databases">
        <title>Infants hospitalized years apart are colonized by the same room-sourced microbial strains.</title>
        <authorList>
            <person name="Brooks B."/>
            <person name="Olm M.R."/>
            <person name="Firek B.A."/>
            <person name="Baker R."/>
            <person name="Thomas B.C."/>
            <person name="Morowitz M.J."/>
            <person name="Banfield J.F."/>
        </authorList>
    </citation>
    <scope>NUCLEOTIDE SEQUENCE [LARGE SCALE GENOMIC DNA]</scope>
    <source>
        <strain evidence="3">S2_003_000_R2_11</strain>
    </source>
</reference>
<dbReference type="PROSITE" id="PS51257">
    <property type="entry name" value="PROKAR_LIPOPROTEIN"/>
    <property type="match status" value="1"/>
</dbReference>
<evidence type="ECO:0000259" key="2">
    <source>
        <dbReference type="Pfam" id="PF03886"/>
    </source>
</evidence>
<comment type="caution">
    <text evidence="3">The sequence shown here is derived from an EMBL/GenBank/DDBJ whole genome shotgun (WGS) entry which is preliminary data.</text>
</comment>
<feature type="signal peptide" evidence="1">
    <location>
        <begin position="1"/>
        <end position="19"/>
    </location>
</feature>
<gene>
    <name evidence="3" type="ORF">DI533_04215</name>
</gene>
<protein>
    <submittedName>
        <fullName evidence="3">ABC transporter</fullName>
    </submittedName>
</protein>
<dbReference type="Gene3D" id="3.40.50.10610">
    <property type="entry name" value="ABC-type transport auxiliary lipoprotein component"/>
    <property type="match status" value="1"/>
</dbReference>
<feature type="domain" description="ABC-type transport auxiliary lipoprotein component" evidence="2">
    <location>
        <begin position="33"/>
        <end position="193"/>
    </location>
</feature>
<evidence type="ECO:0000313" key="4">
    <source>
        <dbReference type="Proteomes" id="UP000248975"/>
    </source>
</evidence>
<sequence>MILRLLPALAFVVMSGCSAISALSGASRPLDAYTLSPVSTEGTRSGGRHMVVHASTSSGEYSSDRIVVKPNRLQTEYLPGARWIDETPVMIQSLLVDSLQKSGGYRLVGRTDGGLIPDYGLLTDIAAFQAEAPSDTMGAWQVRVGLTGTLVRDSDGSIIASRRFEQTAVAANDQTMTLVNAFDTAMQQVQQQMVAWTLSHAR</sequence>
<dbReference type="Pfam" id="PF03886">
    <property type="entry name" value="ABC_trans_aux"/>
    <property type="match status" value="1"/>
</dbReference>
<organism evidence="3 4">
    <name type="scientific">Cereibacter sphaeroides</name>
    <name type="common">Rhodobacter sphaeroides</name>
    <dbReference type="NCBI Taxonomy" id="1063"/>
    <lineage>
        <taxon>Bacteria</taxon>
        <taxon>Pseudomonadati</taxon>
        <taxon>Pseudomonadota</taxon>
        <taxon>Alphaproteobacteria</taxon>
        <taxon>Rhodobacterales</taxon>
        <taxon>Paracoccaceae</taxon>
        <taxon>Cereibacter</taxon>
    </lineage>
</organism>
<evidence type="ECO:0000313" key="3">
    <source>
        <dbReference type="EMBL" id="PZQ99850.1"/>
    </source>
</evidence>
<evidence type="ECO:0000256" key="1">
    <source>
        <dbReference type="SAM" id="SignalP"/>
    </source>
</evidence>
<name>A0A2W5UPY8_CERSP</name>